<keyword evidence="5" id="KW-0325">Glycoprotein</keyword>
<name>A0A0B4VLW1_9EURO</name>
<evidence type="ECO:0000256" key="3">
    <source>
        <dbReference type="ARBA" id="ARBA00022729"/>
    </source>
</evidence>
<dbReference type="GO" id="GO:0006508">
    <property type="term" value="P:proteolysis"/>
    <property type="evidence" value="ECO:0007669"/>
    <property type="project" value="UniProtKB-KW"/>
</dbReference>
<evidence type="ECO:0000256" key="4">
    <source>
        <dbReference type="ARBA" id="ARBA00022801"/>
    </source>
</evidence>
<dbReference type="SUPFAM" id="SSF53474">
    <property type="entry name" value="alpha/beta-Hydrolases"/>
    <property type="match status" value="1"/>
</dbReference>
<dbReference type="PANTHER" id="PTHR11010">
    <property type="entry name" value="PROTEASE S28 PRO-X CARBOXYPEPTIDASE-RELATED"/>
    <property type="match status" value="1"/>
</dbReference>
<comment type="similarity">
    <text evidence="1">Belongs to the peptidase S28 family.</text>
</comment>
<sequence>MKFTNCFLQGAALALLAGLGSTFGLSNSKLVRDFHDAAMMGINPEMVLKPEQFQAEMARIESAAPVAETIDMPTDHTNSKVGTYKHRFWINELDYKPGGPVFVFDCGEAAGQRYANNYLFNETSFFRQLTRKFNGIGLVFEHRYYGESTPFPISIKTPPEHFKYLNNDQALADLPYLAKSFKRDAFPKSDLRPTATPWVMVGGSYPGMRAAFTRDRYPETIFASWASSAPVQAQIDMAVYYEQVYRGLVSYGWGNCTKDLHAAYRYIDRQLSRKDTAAALKKMFLGEGAEESSNGDFTAGLITAYAGWQSQGADGLVGQFCNWLEIDPKTNKTAPAEGWAPTKGDKAMAERFAAWPPLASLVNANGMTNCKQTDKTKPLECKLDKPSEDKDFISWVWQYCSEWGYYQGVNFPEHAILSRYQTNQWNQEYCYRQFPTGVKSGYLPREPQTHKTNRATKGWHMRPSNVYWSGGQFDPWKTLSPLSTEDFAPRIEVSKEIPKCNVSTGPKKIFGYEIPNAQHVYDFRTYFKPGQVSRQLFNDALEAWLPCFGKK</sequence>
<dbReference type="InterPro" id="IPR029058">
    <property type="entry name" value="AB_hydrolase_fold"/>
</dbReference>
<organism evidence="6">
    <name type="scientific">Onygena corvina</name>
    <dbReference type="NCBI Taxonomy" id="180788"/>
    <lineage>
        <taxon>Eukaryota</taxon>
        <taxon>Fungi</taxon>
        <taxon>Dikarya</taxon>
        <taxon>Ascomycota</taxon>
        <taxon>Pezizomycotina</taxon>
        <taxon>Eurotiomycetes</taxon>
        <taxon>Eurotiomycetidae</taxon>
        <taxon>Onygenales</taxon>
        <taxon>Onygenaceae</taxon>
        <taxon>Onygena</taxon>
    </lineage>
</organism>
<protein>
    <submittedName>
        <fullName evidence="6">Family S28 serine peptidase</fullName>
    </submittedName>
</protein>
<dbReference type="PANTHER" id="PTHR11010:SF109">
    <property type="entry name" value="PEPTIDASE, FAMILY S28, PUTATIVE (AFU_ORTHOLOGUE AFUA_4G03790)-RELATED"/>
    <property type="match status" value="1"/>
</dbReference>
<dbReference type="Gene3D" id="3.40.50.1820">
    <property type="entry name" value="alpha/beta hydrolase"/>
    <property type="match status" value="2"/>
</dbReference>
<dbReference type="InterPro" id="IPR008758">
    <property type="entry name" value="Peptidase_S28"/>
</dbReference>
<dbReference type="GO" id="GO:0008239">
    <property type="term" value="F:dipeptidyl-peptidase activity"/>
    <property type="evidence" value="ECO:0007669"/>
    <property type="project" value="TreeGrafter"/>
</dbReference>
<evidence type="ECO:0000256" key="1">
    <source>
        <dbReference type="ARBA" id="ARBA00011079"/>
    </source>
</evidence>
<dbReference type="AlphaFoldDB" id="A0A0B4VLW1"/>
<dbReference type="EMBL" id="KP290818">
    <property type="protein sequence ID" value="AJD23145.1"/>
    <property type="molecule type" value="mRNA"/>
</dbReference>
<evidence type="ECO:0000313" key="6">
    <source>
        <dbReference type="EMBL" id="AJD23145.1"/>
    </source>
</evidence>
<proteinExistence type="evidence at transcript level"/>
<dbReference type="Pfam" id="PF05577">
    <property type="entry name" value="Peptidase_S28"/>
    <property type="match status" value="1"/>
</dbReference>
<accession>A0A0B4VLW1</accession>
<keyword evidence="3" id="KW-0732">Signal</keyword>
<keyword evidence="4" id="KW-0378">Hydrolase</keyword>
<evidence type="ECO:0000256" key="2">
    <source>
        <dbReference type="ARBA" id="ARBA00022670"/>
    </source>
</evidence>
<evidence type="ECO:0000256" key="5">
    <source>
        <dbReference type="ARBA" id="ARBA00023180"/>
    </source>
</evidence>
<reference evidence="6" key="1">
    <citation type="journal article" date="2015" name="Appl. Microbiol. Biotechnol.">
        <title>Genome and secretome analyses provide insights into keratin decomposition by novel proteases from the non-pathogenic fungus Onygena corvina.</title>
        <authorList>
            <person name="Huang Y."/>
            <person name="Busk P.K."/>
            <person name="Herbst F.A."/>
            <person name="Lange L."/>
        </authorList>
    </citation>
    <scope>NUCLEOTIDE SEQUENCE</scope>
    <source>
        <strain evidence="6">CBS 281.48</strain>
    </source>
</reference>
<keyword evidence="2" id="KW-0645">Protease</keyword>
<dbReference type="GO" id="GO:0070008">
    <property type="term" value="F:serine-type exopeptidase activity"/>
    <property type="evidence" value="ECO:0007669"/>
    <property type="project" value="InterPro"/>
</dbReference>